<evidence type="ECO:0000256" key="20">
    <source>
        <dbReference type="ARBA" id="ARBA00047734"/>
    </source>
</evidence>
<evidence type="ECO:0000256" key="22">
    <source>
        <dbReference type="ARBA" id="ARBA00048074"/>
    </source>
</evidence>
<protein>
    <recommendedName>
        <fullName evidence="17">Acyl-coenzyme A thioesterase THEM4</fullName>
        <ecNumber evidence="16">3.1.2.2</ecNumber>
    </recommendedName>
    <alternativeName>
        <fullName evidence="18">Thioesterase superfamily member 4</fullName>
    </alternativeName>
</protein>
<organism evidence="25 26">
    <name type="scientific">Rhodococcus tukisamuensis</name>
    <dbReference type="NCBI Taxonomy" id="168276"/>
    <lineage>
        <taxon>Bacteria</taxon>
        <taxon>Bacillati</taxon>
        <taxon>Actinomycetota</taxon>
        <taxon>Actinomycetes</taxon>
        <taxon>Mycobacteriales</taxon>
        <taxon>Nocardiaceae</taxon>
        <taxon>Rhodococcus</taxon>
    </lineage>
</organism>
<comment type="catalytic activity">
    <reaction evidence="20">
        <text>hexadecanoyl-CoA + H2O = hexadecanoate + CoA + H(+)</text>
        <dbReference type="Rhea" id="RHEA:16645"/>
        <dbReference type="ChEBI" id="CHEBI:7896"/>
        <dbReference type="ChEBI" id="CHEBI:15377"/>
        <dbReference type="ChEBI" id="CHEBI:15378"/>
        <dbReference type="ChEBI" id="CHEBI:57287"/>
        <dbReference type="ChEBI" id="CHEBI:57379"/>
        <dbReference type="EC" id="3.1.2.2"/>
    </reaction>
    <physiologicalReaction direction="left-to-right" evidence="20">
        <dbReference type="Rhea" id="RHEA:16646"/>
    </physiologicalReaction>
</comment>
<comment type="similarity">
    <text evidence="15">Belongs to the THEM4/THEM5 thioesterase family.</text>
</comment>
<keyword evidence="6" id="KW-0053">Apoptosis</keyword>
<evidence type="ECO:0000256" key="3">
    <source>
        <dbReference type="ARBA" id="ARBA00004632"/>
    </source>
</evidence>
<accession>A0A1G6ZVL8</accession>
<evidence type="ECO:0000313" key="25">
    <source>
        <dbReference type="EMBL" id="SDE06581.1"/>
    </source>
</evidence>
<evidence type="ECO:0000256" key="15">
    <source>
        <dbReference type="ARBA" id="ARBA00038456"/>
    </source>
</evidence>
<evidence type="ECO:0000256" key="23">
    <source>
        <dbReference type="ARBA" id="ARBA00048180"/>
    </source>
</evidence>
<evidence type="ECO:0000256" key="13">
    <source>
        <dbReference type="ARBA" id="ARBA00035852"/>
    </source>
</evidence>
<dbReference type="EMBL" id="FNAB01000009">
    <property type="protein sequence ID" value="SDE06581.1"/>
    <property type="molecule type" value="Genomic_DNA"/>
</dbReference>
<evidence type="ECO:0000256" key="1">
    <source>
        <dbReference type="ARBA" id="ARBA00004170"/>
    </source>
</evidence>
<comment type="catalytic activity">
    <reaction evidence="14">
        <text>(9Z)-octadecenoyl-CoA + H2O = (9Z)-octadecenoate + CoA + H(+)</text>
        <dbReference type="Rhea" id="RHEA:40139"/>
        <dbReference type="ChEBI" id="CHEBI:15377"/>
        <dbReference type="ChEBI" id="CHEBI:15378"/>
        <dbReference type="ChEBI" id="CHEBI:30823"/>
        <dbReference type="ChEBI" id="CHEBI:57287"/>
        <dbReference type="ChEBI" id="CHEBI:57387"/>
    </reaction>
    <physiologicalReaction direction="left-to-right" evidence="14">
        <dbReference type="Rhea" id="RHEA:40140"/>
    </physiologicalReaction>
</comment>
<evidence type="ECO:0000256" key="21">
    <source>
        <dbReference type="ARBA" id="ARBA00047969"/>
    </source>
</evidence>
<evidence type="ECO:0000256" key="12">
    <source>
        <dbReference type="ARBA" id="ARBA00023273"/>
    </source>
</evidence>
<comment type="catalytic activity">
    <reaction evidence="22">
        <text>dodecanoyl-CoA + H2O = dodecanoate + CoA + H(+)</text>
        <dbReference type="Rhea" id="RHEA:30135"/>
        <dbReference type="ChEBI" id="CHEBI:15377"/>
        <dbReference type="ChEBI" id="CHEBI:15378"/>
        <dbReference type="ChEBI" id="CHEBI:18262"/>
        <dbReference type="ChEBI" id="CHEBI:57287"/>
        <dbReference type="ChEBI" id="CHEBI:57375"/>
    </reaction>
    <physiologicalReaction direction="left-to-right" evidence="22">
        <dbReference type="Rhea" id="RHEA:30136"/>
    </physiologicalReaction>
</comment>
<dbReference type="GO" id="GO:0005737">
    <property type="term" value="C:cytoplasm"/>
    <property type="evidence" value="ECO:0007669"/>
    <property type="project" value="UniProtKB-SubCell"/>
</dbReference>
<dbReference type="InterPro" id="IPR052365">
    <property type="entry name" value="THEM4/THEM5_acyl-CoA_thioest"/>
</dbReference>
<comment type="catalytic activity">
    <reaction evidence="21">
        <text>decanoyl-CoA + H2O = decanoate + CoA + H(+)</text>
        <dbReference type="Rhea" id="RHEA:40059"/>
        <dbReference type="ChEBI" id="CHEBI:15377"/>
        <dbReference type="ChEBI" id="CHEBI:15378"/>
        <dbReference type="ChEBI" id="CHEBI:27689"/>
        <dbReference type="ChEBI" id="CHEBI:57287"/>
        <dbReference type="ChEBI" id="CHEBI:61430"/>
    </reaction>
    <physiologicalReaction direction="left-to-right" evidence="21">
        <dbReference type="Rhea" id="RHEA:40060"/>
    </physiologicalReaction>
</comment>
<evidence type="ECO:0000256" key="7">
    <source>
        <dbReference type="ARBA" id="ARBA00022801"/>
    </source>
</evidence>
<keyword evidence="8" id="KW-0276">Fatty acid metabolism</keyword>
<evidence type="ECO:0000256" key="16">
    <source>
        <dbReference type="ARBA" id="ARBA00038848"/>
    </source>
</evidence>
<dbReference type="GO" id="GO:0006631">
    <property type="term" value="P:fatty acid metabolic process"/>
    <property type="evidence" value="ECO:0007669"/>
    <property type="project" value="UniProtKB-KW"/>
</dbReference>
<proteinExistence type="inferred from homology"/>
<dbReference type="PANTHER" id="PTHR12418:SF19">
    <property type="entry name" value="ACYL-COENZYME A THIOESTERASE THEM4"/>
    <property type="match status" value="1"/>
</dbReference>
<sequence>MRVTVQDMSERVERGGEYEKHGGFPVYRAVEDNGGPDFGRFVEGMRTVQDLAVSTAPPPEVLAQAAEQAEALAALLAPYQVPEGEQTGGRSIGLPGRGSLLMLPWTVEKFDATGVRSTGVFRRFHMGGNGAAHGGTLPLLFDDMFGMITHAYGRPISRTAYLHVNYRKITPIDTPLVIEGQVDRVDGRKTFITAKLMDSEGTVLADGEALMLVLLAGQP</sequence>
<comment type="catalytic activity">
    <reaction evidence="19">
        <text>octanoyl-CoA + H2O = octanoate + CoA + H(+)</text>
        <dbReference type="Rhea" id="RHEA:30143"/>
        <dbReference type="ChEBI" id="CHEBI:15377"/>
        <dbReference type="ChEBI" id="CHEBI:15378"/>
        <dbReference type="ChEBI" id="CHEBI:25646"/>
        <dbReference type="ChEBI" id="CHEBI:57287"/>
        <dbReference type="ChEBI" id="CHEBI:57386"/>
    </reaction>
    <physiologicalReaction direction="left-to-right" evidence="19">
        <dbReference type="Rhea" id="RHEA:30144"/>
    </physiologicalReaction>
</comment>
<comment type="subcellular location">
    <subcellularLocation>
        <location evidence="3">Cell projection</location>
        <location evidence="3">Ruffle membrane</location>
    </subcellularLocation>
    <subcellularLocation>
        <location evidence="2">Cytoplasm</location>
    </subcellularLocation>
    <subcellularLocation>
        <location evidence="1">Membrane</location>
        <topology evidence="1">Peripheral membrane protein</topology>
    </subcellularLocation>
</comment>
<feature type="domain" description="Thioesterase" evidence="24">
    <location>
        <begin position="129"/>
        <end position="204"/>
    </location>
</feature>
<reference evidence="25 26" key="1">
    <citation type="submission" date="2016-10" db="EMBL/GenBank/DDBJ databases">
        <authorList>
            <person name="de Groot N.N."/>
        </authorList>
    </citation>
    <scope>NUCLEOTIDE SEQUENCE [LARGE SCALE GENOMIC DNA]</scope>
    <source>
        <strain evidence="25 26">JCM 11308</strain>
    </source>
</reference>
<evidence type="ECO:0000256" key="6">
    <source>
        <dbReference type="ARBA" id="ARBA00022703"/>
    </source>
</evidence>
<gene>
    <name evidence="25" type="ORF">SAMN05444580_109159</name>
</gene>
<dbReference type="PANTHER" id="PTHR12418">
    <property type="entry name" value="ACYL-COENZYME A THIOESTERASE THEM4"/>
    <property type="match status" value="1"/>
</dbReference>
<keyword evidence="12" id="KW-0966">Cell projection</keyword>
<comment type="catalytic activity">
    <reaction evidence="23">
        <text>tetradecanoyl-CoA + H2O = tetradecanoate + CoA + H(+)</text>
        <dbReference type="Rhea" id="RHEA:40119"/>
        <dbReference type="ChEBI" id="CHEBI:15377"/>
        <dbReference type="ChEBI" id="CHEBI:15378"/>
        <dbReference type="ChEBI" id="CHEBI:30807"/>
        <dbReference type="ChEBI" id="CHEBI:57287"/>
        <dbReference type="ChEBI" id="CHEBI:57385"/>
    </reaction>
    <physiologicalReaction direction="left-to-right" evidence="23">
        <dbReference type="Rhea" id="RHEA:40120"/>
    </physiologicalReaction>
</comment>
<evidence type="ECO:0000256" key="17">
    <source>
        <dbReference type="ARBA" id="ARBA00040123"/>
    </source>
</evidence>
<keyword evidence="7" id="KW-0378">Hydrolase</keyword>
<evidence type="ECO:0000313" key="26">
    <source>
        <dbReference type="Proteomes" id="UP000199417"/>
    </source>
</evidence>
<dbReference type="Gene3D" id="3.10.129.10">
    <property type="entry name" value="Hotdog Thioesterase"/>
    <property type="match status" value="1"/>
</dbReference>
<keyword evidence="4" id="KW-1003">Cell membrane</keyword>
<evidence type="ECO:0000256" key="4">
    <source>
        <dbReference type="ARBA" id="ARBA00022475"/>
    </source>
</evidence>
<dbReference type="STRING" id="168276.SAMN05444580_109159"/>
<dbReference type="InterPro" id="IPR029069">
    <property type="entry name" value="HotDog_dom_sf"/>
</dbReference>
<dbReference type="Proteomes" id="UP000199417">
    <property type="component" value="Unassembled WGS sequence"/>
</dbReference>
<name>A0A1G6ZVL8_9NOCA</name>
<dbReference type="Pfam" id="PF03061">
    <property type="entry name" value="4HBT"/>
    <property type="match status" value="1"/>
</dbReference>
<dbReference type="GO" id="GO:0016787">
    <property type="term" value="F:hydrolase activity"/>
    <property type="evidence" value="ECO:0007669"/>
    <property type="project" value="UniProtKB-KW"/>
</dbReference>
<dbReference type="SUPFAM" id="SSF54637">
    <property type="entry name" value="Thioesterase/thiol ester dehydrase-isomerase"/>
    <property type="match status" value="1"/>
</dbReference>
<evidence type="ECO:0000256" key="11">
    <source>
        <dbReference type="ARBA" id="ARBA00023136"/>
    </source>
</evidence>
<keyword evidence="10" id="KW-0443">Lipid metabolism</keyword>
<keyword evidence="5" id="KW-0963">Cytoplasm</keyword>
<evidence type="ECO:0000256" key="18">
    <source>
        <dbReference type="ARBA" id="ARBA00043210"/>
    </source>
</evidence>
<evidence type="ECO:0000256" key="9">
    <source>
        <dbReference type="ARBA" id="ARBA00022946"/>
    </source>
</evidence>
<dbReference type="AlphaFoldDB" id="A0A1G6ZVL8"/>
<evidence type="ECO:0000256" key="10">
    <source>
        <dbReference type="ARBA" id="ARBA00023098"/>
    </source>
</evidence>
<dbReference type="GO" id="GO:0016020">
    <property type="term" value="C:membrane"/>
    <property type="evidence" value="ECO:0007669"/>
    <property type="project" value="UniProtKB-SubCell"/>
</dbReference>
<evidence type="ECO:0000259" key="24">
    <source>
        <dbReference type="Pfam" id="PF03061"/>
    </source>
</evidence>
<keyword evidence="9" id="KW-0809">Transit peptide</keyword>
<evidence type="ECO:0000256" key="5">
    <source>
        <dbReference type="ARBA" id="ARBA00022490"/>
    </source>
</evidence>
<keyword evidence="26" id="KW-1185">Reference proteome</keyword>
<dbReference type="EC" id="3.1.2.2" evidence="16"/>
<keyword evidence="11" id="KW-0472">Membrane</keyword>
<dbReference type="CDD" id="cd03443">
    <property type="entry name" value="PaaI_thioesterase"/>
    <property type="match status" value="1"/>
</dbReference>
<evidence type="ECO:0000256" key="19">
    <source>
        <dbReference type="ARBA" id="ARBA00047588"/>
    </source>
</evidence>
<dbReference type="InterPro" id="IPR006683">
    <property type="entry name" value="Thioestr_dom"/>
</dbReference>
<comment type="catalytic activity">
    <reaction evidence="13">
        <text>(5Z,8Z,11Z,14Z)-eicosatetraenoyl-CoA + H2O = (5Z,8Z,11Z,14Z)-eicosatetraenoate + CoA + H(+)</text>
        <dbReference type="Rhea" id="RHEA:40151"/>
        <dbReference type="ChEBI" id="CHEBI:15377"/>
        <dbReference type="ChEBI" id="CHEBI:15378"/>
        <dbReference type="ChEBI" id="CHEBI:32395"/>
        <dbReference type="ChEBI" id="CHEBI:57287"/>
        <dbReference type="ChEBI" id="CHEBI:57368"/>
    </reaction>
    <physiologicalReaction direction="left-to-right" evidence="13">
        <dbReference type="Rhea" id="RHEA:40152"/>
    </physiologicalReaction>
</comment>
<evidence type="ECO:0000256" key="14">
    <source>
        <dbReference type="ARBA" id="ARBA00037002"/>
    </source>
</evidence>
<evidence type="ECO:0000256" key="2">
    <source>
        <dbReference type="ARBA" id="ARBA00004496"/>
    </source>
</evidence>
<evidence type="ECO:0000256" key="8">
    <source>
        <dbReference type="ARBA" id="ARBA00022832"/>
    </source>
</evidence>